<dbReference type="Proteomes" id="UP001054945">
    <property type="component" value="Unassembled WGS sequence"/>
</dbReference>
<evidence type="ECO:0000313" key="1">
    <source>
        <dbReference type="EMBL" id="GIX76915.1"/>
    </source>
</evidence>
<keyword evidence="2" id="KW-1185">Reference proteome</keyword>
<feature type="non-terminal residue" evidence="1">
    <location>
        <position position="1"/>
    </location>
</feature>
<evidence type="ECO:0000313" key="2">
    <source>
        <dbReference type="Proteomes" id="UP001054945"/>
    </source>
</evidence>
<name>A0AAV4MWQ6_CAEEX</name>
<gene>
    <name evidence="1" type="ORF">CEXT_269211</name>
</gene>
<protein>
    <submittedName>
        <fullName evidence="1">Uncharacterized protein</fullName>
    </submittedName>
</protein>
<comment type="caution">
    <text evidence="1">The sequence shown here is derived from an EMBL/GenBank/DDBJ whole genome shotgun (WGS) entry which is preliminary data.</text>
</comment>
<accession>A0AAV4MWQ6</accession>
<dbReference type="EMBL" id="BPLR01002702">
    <property type="protein sequence ID" value="GIX76915.1"/>
    <property type="molecule type" value="Genomic_DNA"/>
</dbReference>
<reference evidence="1 2" key="1">
    <citation type="submission" date="2021-06" db="EMBL/GenBank/DDBJ databases">
        <title>Caerostris extrusa draft genome.</title>
        <authorList>
            <person name="Kono N."/>
            <person name="Arakawa K."/>
        </authorList>
    </citation>
    <scope>NUCLEOTIDE SEQUENCE [LARGE SCALE GENOMIC DNA]</scope>
</reference>
<dbReference type="AlphaFoldDB" id="A0AAV4MWQ6"/>
<sequence>AEKVGKESIAEVSEWMRRCINTDDHRVKDAFDVFKERETTTLNAHLLEMK</sequence>
<organism evidence="1 2">
    <name type="scientific">Caerostris extrusa</name>
    <name type="common">Bark spider</name>
    <name type="synonym">Caerostris bankana</name>
    <dbReference type="NCBI Taxonomy" id="172846"/>
    <lineage>
        <taxon>Eukaryota</taxon>
        <taxon>Metazoa</taxon>
        <taxon>Ecdysozoa</taxon>
        <taxon>Arthropoda</taxon>
        <taxon>Chelicerata</taxon>
        <taxon>Arachnida</taxon>
        <taxon>Araneae</taxon>
        <taxon>Araneomorphae</taxon>
        <taxon>Entelegynae</taxon>
        <taxon>Araneoidea</taxon>
        <taxon>Araneidae</taxon>
        <taxon>Caerostris</taxon>
    </lineage>
</organism>
<proteinExistence type="predicted"/>